<dbReference type="Pfam" id="PF23004">
    <property type="entry name" value="PHDvar_NSD"/>
    <property type="match status" value="1"/>
</dbReference>
<dbReference type="AlphaFoldDB" id="A0A9P1J3F9"/>
<evidence type="ECO:0000313" key="4">
    <source>
        <dbReference type="EMBL" id="CAI5454274.1"/>
    </source>
</evidence>
<keyword evidence="1" id="KW-0677">Repeat</keyword>
<evidence type="ECO:0000313" key="5">
    <source>
        <dbReference type="Proteomes" id="UP001152747"/>
    </source>
</evidence>
<dbReference type="EMBL" id="CANHGI010000006">
    <property type="protein sequence ID" value="CAI5454274.1"/>
    <property type="molecule type" value="Genomic_DNA"/>
</dbReference>
<protein>
    <recommendedName>
        <fullName evidence="3">Histone-lysine N-methyltransferase NSD-like variant PHD zinc finger domain-containing protein</fullName>
    </recommendedName>
</protein>
<feature type="region of interest" description="Disordered" evidence="2">
    <location>
        <begin position="64"/>
        <end position="104"/>
    </location>
</feature>
<feature type="domain" description="Histone-lysine N-methyltransferase NSD-like variant PHD zinc finger" evidence="3">
    <location>
        <begin position="9"/>
        <end position="51"/>
    </location>
</feature>
<sequence length="104" mass="11568">MESLDNVVCKVCNASSPSESMRKCTVCLKSWHVSCGQQRVFTTASGYMLCDPCALKGDKERRERKRAELARKKANAAKKANGQVQKKTCTGLEKKPSTRKSKNQ</sequence>
<keyword evidence="5" id="KW-1185">Reference proteome</keyword>
<gene>
    <name evidence="4" type="ORF">CAMP_LOCUS16911</name>
</gene>
<evidence type="ECO:0000256" key="2">
    <source>
        <dbReference type="SAM" id="MobiDB-lite"/>
    </source>
</evidence>
<organism evidence="4 5">
    <name type="scientific">Caenorhabditis angaria</name>
    <dbReference type="NCBI Taxonomy" id="860376"/>
    <lineage>
        <taxon>Eukaryota</taxon>
        <taxon>Metazoa</taxon>
        <taxon>Ecdysozoa</taxon>
        <taxon>Nematoda</taxon>
        <taxon>Chromadorea</taxon>
        <taxon>Rhabditida</taxon>
        <taxon>Rhabditina</taxon>
        <taxon>Rhabditomorpha</taxon>
        <taxon>Rhabditoidea</taxon>
        <taxon>Rhabditidae</taxon>
        <taxon>Peloderinae</taxon>
        <taxon>Caenorhabditis</taxon>
    </lineage>
</organism>
<accession>A0A9P1J3F9</accession>
<name>A0A9P1J3F9_9PELO</name>
<dbReference type="SUPFAM" id="SSF57903">
    <property type="entry name" value="FYVE/PHD zinc finger"/>
    <property type="match status" value="1"/>
</dbReference>
<dbReference type="Proteomes" id="UP001152747">
    <property type="component" value="Unassembled WGS sequence"/>
</dbReference>
<dbReference type="GO" id="GO:0006338">
    <property type="term" value="P:chromatin remodeling"/>
    <property type="evidence" value="ECO:0007669"/>
    <property type="project" value="UniProtKB-ARBA"/>
</dbReference>
<dbReference type="InterPro" id="IPR055197">
    <property type="entry name" value="PHDvar_NSD"/>
</dbReference>
<evidence type="ECO:0000259" key="3">
    <source>
        <dbReference type="Pfam" id="PF23004"/>
    </source>
</evidence>
<reference evidence="4" key="1">
    <citation type="submission" date="2022-11" db="EMBL/GenBank/DDBJ databases">
        <authorList>
            <person name="Kikuchi T."/>
        </authorList>
    </citation>
    <scope>NUCLEOTIDE SEQUENCE</scope>
    <source>
        <strain evidence="4">PS1010</strain>
    </source>
</reference>
<comment type="caution">
    <text evidence="4">The sequence shown here is derived from an EMBL/GenBank/DDBJ whole genome shotgun (WGS) entry which is preliminary data.</text>
</comment>
<dbReference type="InterPro" id="IPR013083">
    <property type="entry name" value="Znf_RING/FYVE/PHD"/>
</dbReference>
<evidence type="ECO:0000256" key="1">
    <source>
        <dbReference type="ARBA" id="ARBA00022737"/>
    </source>
</evidence>
<dbReference type="Gene3D" id="3.30.40.10">
    <property type="entry name" value="Zinc/RING finger domain, C3HC4 (zinc finger)"/>
    <property type="match status" value="1"/>
</dbReference>
<dbReference type="InterPro" id="IPR011011">
    <property type="entry name" value="Znf_FYVE_PHD"/>
</dbReference>
<proteinExistence type="predicted"/>